<keyword evidence="1" id="KW-1133">Transmembrane helix</keyword>
<gene>
    <name evidence="2" type="ORF">SCF082_LOCUS20272</name>
</gene>
<feature type="transmembrane region" description="Helical" evidence="1">
    <location>
        <begin position="47"/>
        <end position="67"/>
    </location>
</feature>
<feature type="transmembrane region" description="Helical" evidence="1">
    <location>
        <begin position="20"/>
        <end position="40"/>
    </location>
</feature>
<dbReference type="Proteomes" id="UP001642464">
    <property type="component" value="Unassembled WGS sequence"/>
</dbReference>
<keyword evidence="2" id="KW-0675">Receptor</keyword>
<keyword evidence="1" id="KW-0472">Membrane</keyword>
<dbReference type="SUPFAM" id="SSF52200">
    <property type="entry name" value="Toll/Interleukin receptor TIR domain"/>
    <property type="match status" value="1"/>
</dbReference>
<accession>A0ABP0L1B5</accession>
<name>A0ABP0L1B5_9DINO</name>
<feature type="transmembrane region" description="Helical" evidence="1">
    <location>
        <begin position="73"/>
        <end position="98"/>
    </location>
</feature>
<evidence type="ECO:0000256" key="1">
    <source>
        <dbReference type="SAM" id="Phobius"/>
    </source>
</evidence>
<evidence type="ECO:0000313" key="3">
    <source>
        <dbReference type="Proteomes" id="UP001642464"/>
    </source>
</evidence>
<keyword evidence="1" id="KW-0812">Transmembrane</keyword>
<dbReference type="EMBL" id="CAXAMM010014113">
    <property type="protein sequence ID" value="CAK9032938.1"/>
    <property type="molecule type" value="Genomic_DNA"/>
</dbReference>
<reference evidence="2 3" key="1">
    <citation type="submission" date="2024-02" db="EMBL/GenBank/DDBJ databases">
        <authorList>
            <person name="Chen Y."/>
            <person name="Shah S."/>
            <person name="Dougan E. K."/>
            <person name="Thang M."/>
            <person name="Chan C."/>
        </authorList>
    </citation>
    <scope>NUCLEOTIDE SEQUENCE [LARGE SCALE GENOMIC DNA]</scope>
</reference>
<proteinExistence type="predicted"/>
<sequence>MVSNPGIICFNSAEHTGLVILSAIGLLCYPVAILTWASYTTLQYPDLVITCILQILLLGIAPLVMLTSRSTEVLGWILVIAILSPLLGGLIVITHAVLRHFRPGNVFGVFLCHHKGGAGALCRWMKLMAAQHSSRLVAESQRDLDLIFDTIRAKTRSVVVVLTSELLQRMWCAGEIVTAFKRLVACGVVGIVCFAEFWKLTRTQ</sequence>
<organism evidence="2 3">
    <name type="scientific">Durusdinium trenchii</name>
    <dbReference type="NCBI Taxonomy" id="1381693"/>
    <lineage>
        <taxon>Eukaryota</taxon>
        <taxon>Sar</taxon>
        <taxon>Alveolata</taxon>
        <taxon>Dinophyceae</taxon>
        <taxon>Suessiales</taxon>
        <taxon>Symbiodiniaceae</taxon>
        <taxon>Durusdinium</taxon>
    </lineage>
</organism>
<keyword evidence="3" id="KW-1185">Reference proteome</keyword>
<protein>
    <submittedName>
        <fullName evidence="2">Metabotropic glutamate receptor 8</fullName>
    </submittedName>
</protein>
<evidence type="ECO:0000313" key="2">
    <source>
        <dbReference type="EMBL" id="CAK9032938.1"/>
    </source>
</evidence>
<dbReference type="InterPro" id="IPR035897">
    <property type="entry name" value="Toll_tir_struct_dom_sf"/>
</dbReference>
<comment type="caution">
    <text evidence="2">The sequence shown here is derived from an EMBL/GenBank/DDBJ whole genome shotgun (WGS) entry which is preliminary data.</text>
</comment>